<dbReference type="SUPFAM" id="SSF53901">
    <property type="entry name" value="Thiolase-like"/>
    <property type="match status" value="2"/>
</dbReference>
<evidence type="ECO:0000313" key="3">
    <source>
        <dbReference type="EMBL" id="TCC37393.1"/>
    </source>
</evidence>
<dbReference type="PANTHER" id="PTHR42870:SF1">
    <property type="entry name" value="NON-SPECIFIC LIPID-TRANSFER PROTEIN-LIKE 2"/>
    <property type="match status" value="1"/>
</dbReference>
<dbReference type="PANTHER" id="PTHR42870">
    <property type="entry name" value="ACETYL-COA C-ACETYLTRANSFERASE"/>
    <property type="match status" value="1"/>
</dbReference>
<reference evidence="3 4" key="1">
    <citation type="submission" date="2019-02" db="EMBL/GenBank/DDBJ databases">
        <title>Kribbella capetownensis sp. nov. and Kribbella speibonae sp. nov., isolated from soil.</title>
        <authorList>
            <person name="Curtis S.M."/>
            <person name="Norton I."/>
            <person name="Everest G.J."/>
            <person name="Meyers P.R."/>
        </authorList>
    </citation>
    <scope>NUCLEOTIDE SEQUENCE [LARGE SCALE GENOMIC DNA]</scope>
    <source>
        <strain evidence="3 4">YM53</strain>
    </source>
</reference>
<dbReference type="PIRSF" id="PIRSF000429">
    <property type="entry name" value="Ac-CoA_Ac_transf"/>
    <property type="match status" value="1"/>
</dbReference>
<feature type="domain" description="Thiolase N-terminal" evidence="1">
    <location>
        <begin position="5"/>
        <end position="221"/>
    </location>
</feature>
<dbReference type="InterPro" id="IPR002155">
    <property type="entry name" value="Thiolase"/>
</dbReference>
<dbReference type="Proteomes" id="UP000293342">
    <property type="component" value="Unassembled WGS sequence"/>
</dbReference>
<dbReference type="Pfam" id="PF22691">
    <property type="entry name" value="Thiolase_C_1"/>
    <property type="match status" value="1"/>
</dbReference>
<dbReference type="CDD" id="cd00829">
    <property type="entry name" value="SCP-x_thiolase"/>
    <property type="match status" value="1"/>
</dbReference>
<comment type="caution">
    <text evidence="3">The sequence shown here is derived from an EMBL/GenBank/DDBJ whole genome shotgun (WGS) entry which is preliminary data.</text>
</comment>
<keyword evidence="4" id="KW-1185">Reference proteome</keyword>
<dbReference type="InterPro" id="IPR055140">
    <property type="entry name" value="Thiolase_C_2"/>
</dbReference>
<dbReference type="Pfam" id="PF00108">
    <property type="entry name" value="Thiolase_N"/>
    <property type="match status" value="1"/>
</dbReference>
<evidence type="ECO:0000259" key="2">
    <source>
        <dbReference type="Pfam" id="PF22691"/>
    </source>
</evidence>
<dbReference type="GO" id="GO:0016747">
    <property type="term" value="F:acyltransferase activity, transferring groups other than amino-acyl groups"/>
    <property type="evidence" value="ECO:0007669"/>
    <property type="project" value="InterPro"/>
</dbReference>
<gene>
    <name evidence="3" type="ORF">E0H75_40230</name>
</gene>
<accession>A0A4R0IU08</accession>
<name>A0A4R0IU08_9ACTN</name>
<dbReference type="OrthoDB" id="9785768at2"/>
<dbReference type="AlphaFoldDB" id="A0A4R0IU08"/>
<evidence type="ECO:0000313" key="4">
    <source>
        <dbReference type="Proteomes" id="UP000293342"/>
    </source>
</evidence>
<evidence type="ECO:0000259" key="1">
    <source>
        <dbReference type="Pfam" id="PF00108"/>
    </source>
</evidence>
<dbReference type="EMBL" id="SJKD01000015">
    <property type="protein sequence ID" value="TCC37393.1"/>
    <property type="molecule type" value="Genomic_DNA"/>
</dbReference>
<protein>
    <submittedName>
        <fullName evidence="3">Thiolase domain-containing protein</fullName>
    </submittedName>
</protein>
<proteinExistence type="predicted"/>
<dbReference type="RefSeq" id="WP_131518996.1">
    <property type="nucleotide sequence ID" value="NZ_SJKD01000015.1"/>
</dbReference>
<dbReference type="InterPro" id="IPR020616">
    <property type="entry name" value="Thiolase_N"/>
</dbReference>
<organism evidence="3 4">
    <name type="scientific">Kribbella capetownensis</name>
    <dbReference type="NCBI Taxonomy" id="1572659"/>
    <lineage>
        <taxon>Bacteria</taxon>
        <taxon>Bacillati</taxon>
        <taxon>Actinomycetota</taxon>
        <taxon>Actinomycetes</taxon>
        <taxon>Propionibacteriales</taxon>
        <taxon>Kribbellaceae</taxon>
        <taxon>Kribbella</taxon>
    </lineage>
</organism>
<dbReference type="InterPro" id="IPR016039">
    <property type="entry name" value="Thiolase-like"/>
</dbReference>
<sequence>MRHTYVAGTATTTFGRHPDKTLIDLAVEAGEMAIADSGLERSEIDAVYFGNFLGRGIDGQGVIASLLALRLGLAGVATTNVEGACGSAGIALRHGVLSVAAGAATATLCIGAEHMTRPGTQAITKLLTEAGEMATDGAAGLTFPGFFGLVANAHAARYGSTRDDLAAVVMQNRACAVANPNAMFRETVSADQIASGKLIADPLRLLDCSPISDGAAAVVVTDWAHATSSRNGAVRVLACEQTSGPVGIRHMETLTSFPATVTAAQRAYKSAGLGPRDIDVVELHDCFSITELVNVADLGFFAHGEAHTAIAEGLTTNGSPGVVVNPSGGLLGRGHPVGATGLAQVHEVVGQLRGTAANQLPAAHVGMAHNLGGAGATATVTILGAA</sequence>
<dbReference type="Gene3D" id="3.40.47.10">
    <property type="match status" value="1"/>
</dbReference>
<feature type="domain" description="Thiolase C-terminal" evidence="2">
    <location>
        <begin position="248"/>
        <end position="384"/>
    </location>
</feature>